<evidence type="ECO:0000313" key="1">
    <source>
        <dbReference type="EMBL" id="KKK86946.1"/>
    </source>
</evidence>
<organism evidence="1">
    <name type="scientific">marine sediment metagenome</name>
    <dbReference type="NCBI Taxonomy" id="412755"/>
    <lineage>
        <taxon>unclassified sequences</taxon>
        <taxon>metagenomes</taxon>
        <taxon>ecological metagenomes</taxon>
    </lineage>
</organism>
<dbReference type="GO" id="GO:0005509">
    <property type="term" value="F:calcium ion binding"/>
    <property type="evidence" value="ECO:0007669"/>
    <property type="project" value="InterPro"/>
</dbReference>
<sequence>LQLSLSSLSATDGLVIQIYDNVDDGLEVPPLITASDLTGPPLDLSSLQPGTTYWIQVTSPKIPTVYDLLFDFNDGEPDVISLAMRDDWIRRDVILGGEGNDVLIGGAGEDWIFGGPGNDVLSGGADRQAGDLILGNEGNDTFQIIPSGLPLLKGSDQTLIPTTNDTLKGGEGDDRILFLGGDLDDQGRPVPDHVAIRYNIILHRWEFAAQVWDVANQQFLTGPSPARLFINASLPVDIEPVDASFNLSVNGNDPVTVTVTADAIADCDTLDDLVDKLNSALAAVDLSGQVISVLDGDRIALVTTLADFDASLTVANVVDFQGLLGVQEGQSADGDIDGSSAVLHYAFYQASGIERTVIDTRAGNDVVHADPGYVFRGSASQWGIQVGAFQQRGILGALEIYGGDDSDLLFGGPLNDRIYG</sequence>
<dbReference type="EMBL" id="LAZR01050626">
    <property type="protein sequence ID" value="KKK86946.1"/>
    <property type="molecule type" value="Genomic_DNA"/>
</dbReference>
<dbReference type="AlphaFoldDB" id="A0A0F9BRF9"/>
<dbReference type="Gene3D" id="2.150.10.10">
    <property type="entry name" value="Serralysin-like metalloprotease, C-terminal"/>
    <property type="match status" value="1"/>
</dbReference>
<feature type="non-terminal residue" evidence="1">
    <location>
        <position position="420"/>
    </location>
</feature>
<comment type="caution">
    <text evidence="1">The sequence shown here is derived from an EMBL/GenBank/DDBJ whole genome shotgun (WGS) entry which is preliminary data.</text>
</comment>
<dbReference type="SUPFAM" id="SSF51120">
    <property type="entry name" value="beta-Roll"/>
    <property type="match status" value="1"/>
</dbReference>
<dbReference type="InterPro" id="IPR001343">
    <property type="entry name" value="Hemolysn_Ca-bd"/>
</dbReference>
<accession>A0A0F9BRF9</accession>
<name>A0A0F9BRF9_9ZZZZ</name>
<feature type="non-terminal residue" evidence="1">
    <location>
        <position position="1"/>
    </location>
</feature>
<gene>
    <name evidence="1" type="ORF">LCGC14_2758160</name>
</gene>
<dbReference type="PRINTS" id="PR00313">
    <property type="entry name" value="CABNDNGRPT"/>
</dbReference>
<dbReference type="InterPro" id="IPR011049">
    <property type="entry name" value="Serralysin-like_metalloprot_C"/>
</dbReference>
<dbReference type="InterPro" id="IPR018511">
    <property type="entry name" value="Hemolysin-typ_Ca-bd_CS"/>
</dbReference>
<proteinExistence type="predicted"/>
<dbReference type="Pfam" id="PF00353">
    <property type="entry name" value="HemolysinCabind"/>
    <property type="match status" value="3"/>
</dbReference>
<reference evidence="1" key="1">
    <citation type="journal article" date="2015" name="Nature">
        <title>Complex archaea that bridge the gap between prokaryotes and eukaryotes.</title>
        <authorList>
            <person name="Spang A."/>
            <person name="Saw J.H."/>
            <person name="Jorgensen S.L."/>
            <person name="Zaremba-Niedzwiedzka K."/>
            <person name="Martijn J."/>
            <person name="Lind A.E."/>
            <person name="van Eijk R."/>
            <person name="Schleper C."/>
            <person name="Guy L."/>
            <person name="Ettema T.J."/>
        </authorList>
    </citation>
    <scope>NUCLEOTIDE SEQUENCE</scope>
</reference>
<protein>
    <submittedName>
        <fullName evidence="1">Uncharacterized protein</fullName>
    </submittedName>
</protein>
<dbReference type="PROSITE" id="PS00330">
    <property type="entry name" value="HEMOLYSIN_CALCIUM"/>
    <property type="match status" value="1"/>
</dbReference>